<dbReference type="SUPFAM" id="SSF48371">
    <property type="entry name" value="ARM repeat"/>
    <property type="match status" value="1"/>
</dbReference>
<evidence type="ECO:0008006" key="3">
    <source>
        <dbReference type="Google" id="ProtNLM"/>
    </source>
</evidence>
<protein>
    <recommendedName>
        <fullName evidence="3">DUF2336 domain-containing protein</fullName>
    </recommendedName>
</protein>
<accession>A0ABN6NWC5</accession>
<dbReference type="RefSeq" id="WP_244457537.1">
    <property type="nucleotide sequence ID" value="NZ_AP025637.1"/>
</dbReference>
<dbReference type="EMBL" id="AP025637">
    <property type="protein sequence ID" value="BDG70193.1"/>
    <property type="molecule type" value="Genomic_DNA"/>
</dbReference>
<dbReference type="Gene3D" id="1.25.10.10">
    <property type="entry name" value="Leucine-rich Repeat Variant"/>
    <property type="match status" value="1"/>
</dbReference>
<reference evidence="1 2" key="1">
    <citation type="journal article" date="2016" name="Microbes Environ.">
        <title>Phylogenetically diverse aerobic anoxygenic phototrophic bacteria isolated from epilithic biofilms in Tama river, Japan.</title>
        <authorList>
            <person name="Hirose S."/>
            <person name="Matsuura K."/>
            <person name="Haruta S."/>
        </authorList>
    </citation>
    <scope>NUCLEOTIDE SEQUENCE [LARGE SCALE GENOMIC DNA]</scope>
    <source>
        <strain evidence="1 2">S08</strain>
    </source>
</reference>
<sequence>MIDLGAAARILDEGRAPGRTEARAALAAHPQAPPEALYYLAGDDDAAVRRAVAGNPATPHQSFAVLAGDGEQEVRAMLAHRLAALAPDLAPAQQDRLAHMAWSALAQLAADTVAEIRATIAEAVKDLPDAPREMVRALAADRDIRVAGPVIRLSPLLAEEDLLALVDAPPLRETLTAVARRPGISETVADALVATGDALAIGTLLRNHTAAIRESTLDALVVQAAEHTAWQEPLVRRPYLPPRAAVALAAFIAEELLAPLAARTDLPAQATAQVRAAVATRLAGAAREGESAADSANRAAILADAGALNDAVLLRAAHGGEVAFVAAALATLSRMPRSAIDHAIATRCAKSVAGMCRQAGLAAATAEAVAALLAPGMPGATSVAPSLVGDGELRWRVDALARAAARSP</sequence>
<dbReference type="InterPro" id="IPR019285">
    <property type="entry name" value="DUF2336"/>
</dbReference>
<organism evidence="1 2">
    <name type="scientific">Roseomonas fluvialis</name>
    <dbReference type="NCBI Taxonomy" id="1750527"/>
    <lineage>
        <taxon>Bacteria</taxon>
        <taxon>Pseudomonadati</taxon>
        <taxon>Pseudomonadota</taxon>
        <taxon>Alphaproteobacteria</taxon>
        <taxon>Acetobacterales</taxon>
        <taxon>Roseomonadaceae</taxon>
        <taxon>Roseomonas</taxon>
    </lineage>
</organism>
<evidence type="ECO:0000313" key="1">
    <source>
        <dbReference type="EMBL" id="BDG70193.1"/>
    </source>
</evidence>
<name>A0ABN6NWC5_9PROT</name>
<dbReference type="Proteomes" id="UP000831327">
    <property type="component" value="Chromosome"/>
</dbReference>
<dbReference type="InterPro" id="IPR016024">
    <property type="entry name" value="ARM-type_fold"/>
</dbReference>
<keyword evidence="2" id="KW-1185">Reference proteome</keyword>
<dbReference type="InterPro" id="IPR011989">
    <property type="entry name" value="ARM-like"/>
</dbReference>
<dbReference type="Pfam" id="PF10098">
    <property type="entry name" value="DUF2336"/>
    <property type="match status" value="1"/>
</dbReference>
<evidence type="ECO:0000313" key="2">
    <source>
        <dbReference type="Proteomes" id="UP000831327"/>
    </source>
</evidence>
<proteinExistence type="predicted"/>
<gene>
    <name evidence="1" type="ORF">Rmf_01220</name>
</gene>